<evidence type="ECO:0000256" key="4">
    <source>
        <dbReference type="ARBA" id="ARBA00022777"/>
    </source>
</evidence>
<evidence type="ECO:0000313" key="8">
    <source>
        <dbReference type="Proteomes" id="UP001470230"/>
    </source>
</evidence>
<dbReference type="PROSITE" id="PS00108">
    <property type="entry name" value="PROTEIN_KINASE_ST"/>
    <property type="match status" value="1"/>
</dbReference>
<keyword evidence="4" id="KW-0418">Kinase</keyword>
<dbReference type="Gene3D" id="1.25.40.10">
    <property type="entry name" value="Tetratricopeptide repeat domain"/>
    <property type="match status" value="1"/>
</dbReference>
<dbReference type="SMART" id="SM00671">
    <property type="entry name" value="SEL1"/>
    <property type="match status" value="2"/>
</dbReference>
<dbReference type="PROSITE" id="PS50011">
    <property type="entry name" value="PROTEIN_KINASE_DOM"/>
    <property type="match status" value="1"/>
</dbReference>
<dbReference type="SUPFAM" id="SSF81901">
    <property type="entry name" value="HCP-like"/>
    <property type="match status" value="1"/>
</dbReference>
<keyword evidence="5" id="KW-0067">ATP-binding</keyword>
<dbReference type="PANTHER" id="PTHR24351">
    <property type="entry name" value="RIBOSOMAL PROTEIN S6 KINASE"/>
    <property type="match status" value="1"/>
</dbReference>
<dbReference type="SUPFAM" id="SSF56112">
    <property type="entry name" value="Protein kinase-like (PK-like)"/>
    <property type="match status" value="1"/>
</dbReference>
<reference evidence="7 8" key="1">
    <citation type="submission" date="2024-04" db="EMBL/GenBank/DDBJ databases">
        <title>Tritrichomonas musculus Genome.</title>
        <authorList>
            <person name="Alves-Ferreira E."/>
            <person name="Grigg M."/>
            <person name="Lorenzi H."/>
            <person name="Galac M."/>
        </authorList>
    </citation>
    <scope>NUCLEOTIDE SEQUENCE [LARGE SCALE GENOMIC DNA]</scope>
    <source>
        <strain evidence="7 8">EAF2021</strain>
    </source>
</reference>
<feature type="domain" description="Protein kinase" evidence="6">
    <location>
        <begin position="242"/>
        <end position="466"/>
    </location>
</feature>
<dbReference type="CDD" id="cd00180">
    <property type="entry name" value="PKc"/>
    <property type="match status" value="1"/>
</dbReference>
<keyword evidence="1" id="KW-0723">Serine/threonine-protein kinase</keyword>
<dbReference type="InterPro" id="IPR011990">
    <property type="entry name" value="TPR-like_helical_dom_sf"/>
</dbReference>
<evidence type="ECO:0000259" key="6">
    <source>
        <dbReference type="PROSITE" id="PS50011"/>
    </source>
</evidence>
<evidence type="ECO:0000256" key="5">
    <source>
        <dbReference type="ARBA" id="ARBA00022840"/>
    </source>
</evidence>
<dbReference type="EMBL" id="JAPFFF010000008">
    <property type="protein sequence ID" value="KAK8883629.1"/>
    <property type="molecule type" value="Genomic_DNA"/>
</dbReference>
<evidence type="ECO:0000256" key="3">
    <source>
        <dbReference type="ARBA" id="ARBA00022741"/>
    </source>
</evidence>
<keyword evidence="2" id="KW-0808">Transferase</keyword>
<comment type="caution">
    <text evidence="7">The sequence shown here is derived from an EMBL/GenBank/DDBJ whole genome shotgun (WGS) entry which is preliminary data.</text>
</comment>
<accession>A0ABR2JXY0</accession>
<keyword evidence="8" id="KW-1185">Reference proteome</keyword>
<dbReference type="Gene3D" id="3.30.200.20">
    <property type="entry name" value="Phosphorylase Kinase, domain 1"/>
    <property type="match status" value="1"/>
</dbReference>
<dbReference type="InterPro" id="IPR006597">
    <property type="entry name" value="Sel1-like"/>
</dbReference>
<name>A0ABR2JXY0_9EUKA</name>
<dbReference type="InterPro" id="IPR008271">
    <property type="entry name" value="Ser/Thr_kinase_AS"/>
</dbReference>
<sequence length="586" mass="69047">MTRLSTYLFIKKMCHINKPFILINSLKYKFMIKGMLQAFKEFPSYLKDSKIYFVNQWFKNIVEKFHFFIINDNLEKETDNEMIPKNFRHVNDSMLLVIDQNSRLNEETKTQNYIVCFEQYLIILQQSTASIIFLQSILFNNPKLPVCFLSDTKTLIETMIGKEISNPDTNDNFNYTIKWFQRSLNIYNVPKIMIDMWSSVSSSISHYLIKKSYLMRDKYRISEFIKYIESKSTLNVINEDEFIELNEVGEGSSFFCTLYHHITSGKLYVIKKPYGVNNEADKLIQRETYNYSNIRHPFLPHFYGTFQNKNYIIIEFINGKTLQNIEENELSYNDIIKIIFELMIILKYFHDNGYIYRDLKQDNIMIDDNKNIVLIDLDRLIGKDDENESTSGLGSIFTAPELFNKGQYSYASDIYSLGKMIEYLMSQTTKSAEISKIEEIYKKCLNEYPSNRPSISEIITEFNSIFQTKIQIEHLNASFKEHFNNFELVNETISLMHLNQNHPKAQFVLGTIYHEGQYVTRDINKAIHYYSLASNQNHAEAQFSSGFIYHEGQYVTRDINKAIHYYSLASNQNHAEAQFSSWCHLS</sequence>
<proteinExistence type="predicted"/>
<organism evidence="7 8">
    <name type="scientific">Tritrichomonas musculus</name>
    <dbReference type="NCBI Taxonomy" id="1915356"/>
    <lineage>
        <taxon>Eukaryota</taxon>
        <taxon>Metamonada</taxon>
        <taxon>Parabasalia</taxon>
        <taxon>Tritrichomonadida</taxon>
        <taxon>Tritrichomonadidae</taxon>
        <taxon>Tritrichomonas</taxon>
    </lineage>
</organism>
<dbReference type="InterPro" id="IPR011009">
    <property type="entry name" value="Kinase-like_dom_sf"/>
</dbReference>
<dbReference type="SMART" id="SM00220">
    <property type="entry name" value="S_TKc"/>
    <property type="match status" value="1"/>
</dbReference>
<keyword evidence="3" id="KW-0547">Nucleotide-binding</keyword>
<gene>
    <name evidence="7" type="ORF">M9Y10_042724</name>
</gene>
<dbReference type="Pfam" id="PF08238">
    <property type="entry name" value="Sel1"/>
    <property type="match status" value="2"/>
</dbReference>
<evidence type="ECO:0000256" key="2">
    <source>
        <dbReference type="ARBA" id="ARBA00022679"/>
    </source>
</evidence>
<dbReference type="Proteomes" id="UP001470230">
    <property type="component" value="Unassembled WGS sequence"/>
</dbReference>
<dbReference type="Gene3D" id="1.10.510.10">
    <property type="entry name" value="Transferase(Phosphotransferase) domain 1"/>
    <property type="match status" value="1"/>
</dbReference>
<dbReference type="Pfam" id="PF00069">
    <property type="entry name" value="Pkinase"/>
    <property type="match status" value="1"/>
</dbReference>
<evidence type="ECO:0000313" key="7">
    <source>
        <dbReference type="EMBL" id="KAK8883629.1"/>
    </source>
</evidence>
<dbReference type="InterPro" id="IPR000719">
    <property type="entry name" value="Prot_kinase_dom"/>
</dbReference>
<protein>
    <recommendedName>
        <fullName evidence="6">Protein kinase domain-containing protein</fullName>
    </recommendedName>
</protein>
<evidence type="ECO:0000256" key="1">
    <source>
        <dbReference type="ARBA" id="ARBA00022527"/>
    </source>
</evidence>